<protein>
    <recommendedName>
        <fullName evidence="3">Flagellar basal-body/hook protein C-terminal domain-containing protein</fullName>
    </recommendedName>
</protein>
<evidence type="ECO:0000313" key="2">
    <source>
        <dbReference type="Proteomes" id="UP001156836"/>
    </source>
</evidence>
<evidence type="ECO:0000313" key="1">
    <source>
        <dbReference type="EMBL" id="GLS04395.1"/>
    </source>
</evidence>
<sequence>MDAFALFDVARAGMDRQQLVIQALANQIAYRDSGGGGGKDFSMHIQREKEAAHVGELDTSSQVEANKGLSYLTSVTDLMDAMRLYQMNSTVASAAKSLIERSLEITGR</sequence>
<accession>A0ABQ6BQV2</accession>
<evidence type="ECO:0008006" key="3">
    <source>
        <dbReference type="Google" id="ProtNLM"/>
    </source>
</evidence>
<organism evidence="1 2">
    <name type="scientific">Chitiniphilus shinanonensis</name>
    <dbReference type="NCBI Taxonomy" id="553088"/>
    <lineage>
        <taxon>Bacteria</taxon>
        <taxon>Pseudomonadati</taxon>
        <taxon>Pseudomonadota</taxon>
        <taxon>Betaproteobacteria</taxon>
        <taxon>Neisseriales</taxon>
        <taxon>Chitinibacteraceae</taxon>
        <taxon>Chitiniphilus</taxon>
    </lineage>
</organism>
<gene>
    <name evidence="1" type="ORF">GCM10007860_15420</name>
</gene>
<proteinExistence type="predicted"/>
<comment type="caution">
    <text evidence="1">The sequence shown here is derived from an EMBL/GenBank/DDBJ whole genome shotgun (WGS) entry which is preliminary data.</text>
</comment>
<dbReference type="Proteomes" id="UP001156836">
    <property type="component" value="Unassembled WGS sequence"/>
</dbReference>
<dbReference type="RefSeq" id="WP_157236220.1">
    <property type="nucleotide sequence ID" value="NZ_BSOZ01000017.1"/>
</dbReference>
<name>A0ABQ6BQV2_9NEIS</name>
<reference evidence="2" key="1">
    <citation type="journal article" date="2019" name="Int. J. Syst. Evol. Microbiol.">
        <title>The Global Catalogue of Microorganisms (GCM) 10K type strain sequencing project: providing services to taxonomists for standard genome sequencing and annotation.</title>
        <authorList>
            <consortium name="The Broad Institute Genomics Platform"/>
            <consortium name="The Broad Institute Genome Sequencing Center for Infectious Disease"/>
            <person name="Wu L."/>
            <person name="Ma J."/>
        </authorList>
    </citation>
    <scope>NUCLEOTIDE SEQUENCE [LARGE SCALE GENOMIC DNA]</scope>
    <source>
        <strain evidence="2">NBRC 104970</strain>
    </source>
</reference>
<dbReference type="EMBL" id="BSOZ01000017">
    <property type="protein sequence ID" value="GLS04395.1"/>
    <property type="molecule type" value="Genomic_DNA"/>
</dbReference>
<keyword evidence="2" id="KW-1185">Reference proteome</keyword>